<evidence type="ECO:0000259" key="7">
    <source>
        <dbReference type="Pfam" id="PF03168"/>
    </source>
</evidence>
<feature type="transmembrane region" description="Helical" evidence="6">
    <location>
        <begin position="149"/>
        <end position="168"/>
    </location>
</feature>
<dbReference type="OMA" id="CARDEDK"/>
<feature type="region of interest" description="Disordered" evidence="5">
    <location>
        <begin position="63"/>
        <end position="90"/>
    </location>
</feature>
<dbReference type="EMBL" id="AGNK02001526">
    <property type="status" value="NOT_ANNOTATED_CDS"/>
    <property type="molecule type" value="Genomic_DNA"/>
</dbReference>
<dbReference type="FunCoup" id="K3ZC70">
    <property type="interactions" value="26"/>
</dbReference>
<keyword evidence="9" id="KW-1185">Reference proteome</keyword>
<dbReference type="Pfam" id="PF03168">
    <property type="entry name" value="LEA_2"/>
    <property type="match status" value="1"/>
</dbReference>
<dbReference type="PANTHER" id="PTHR31234">
    <property type="entry name" value="LATE EMBRYOGENESIS ABUNDANT (LEA) HYDROXYPROLINE-RICH GLYCOPROTEIN FAMILY"/>
    <property type="match status" value="1"/>
</dbReference>
<dbReference type="GO" id="GO:0016020">
    <property type="term" value="C:membrane"/>
    <property type="evidence" value="ECO:0007669"/>
    <property type="project" value="UniProtKB-SubCell"/>
</dbReference>
<dbReference type="Gramene" id="KQL14111">
    <property type="protein sequence ID" value="KQL14111"/>
    <property type="gene ID" value="SETIT_024144mg"/>
</dbReference>
<dbReference type="AlphaFoldDB" id="K3ZC70"/>
<keyword evidence="2 6" id="KW-0812">Transmembrane</keyword>
<feature type="compositionally biased region" description="Low complexity" evidence="5">
    <location>
        <begin position="64"/>
        <end position="79"/>
    </location>
</feature>
<reference evidence="9" key="1">
    <citation type="journal article" date="2012" name="Nat. Biotechnol.">
        <title>Reference genome sequence of the model plant Setaria.</title>
        <authorList>
            <person name="Bennetzen J.L."/>
            <person name="Schmutz J."/>
            <person name="Wang H."/>
            <person name="Percifield R."/>
            <person name="Hawkins J."/>
            <person name="Pontaroli A.C."/>
            <person name="Estep M."/>
            <person name="Feng L."/>
            <person name="Vaughn J.N."/>
            <person name="Grimwood J."/>
            <person name="Jenkins J."/>
            <person name="Barry K."/>
            <person name="Lindquist E."/>
            <person name="Hellsten U."/>
            <person name="Deshpande S."/>
            <person name="Wang X."/>
            <person name="Wu X."/>
            <person name="Mitros T."/>
            <person name="Triplett J."/>
            <person name="Yang X."/>
            <person name="Ye C.Y."/>
            <person name="Mauro-Herrera M."/>
            <person name="Wang L."/>
            <person name="Li P."/>
            <person name="Sharma M."/>
            <person name="Sharma R."/>
            <person name="Ronald P.C."/>
            <person name="Panaud O."/>
            <person name="Kellogg E.A."/>
            <person name="Brutnell T.P."/>
            <person name="Doust A.N."/>
            <person name="Tuskan G.A."/>
            <person name="Rokhsar D."/>
            <person name="Devos K.M."/>
        </authorList>
    </citation>
    <scope>NUCLEOTIDE SEQUENCE [LARGE SCALE GENOMIC DNA]</scope>
    <source>
        <strain evidence="9">cv. Yugu1</strain>
    </source>
</reference>
<evidence type="ECO:0000313" key="9">
    <source>
        <dbReference type="Proteomes" id="UP000004995"/>
    </source>
</evidence>
<name>K3ZC70_SETIT</name>
<evidence type="ECO:0000256" key="1">
    <source>
        <dbReference type="ARBA" id="ARBA00004167"/>
    </source>
</evidence>
<comment type="subcellular location">
    <subcellularLocation>
        <location evidence="1">Membrane</location>
        <topology evidence="1">Single-pass membrane protein</topology>
    </subcellularLocation>
</comment>
<organism evidence="8 9">
    <name type="scientific">Setaria italica</name>
    <name type="common">Foxtail millet</name>
    <name type="synonym">Panicum italicum</name>
    <dbReference type="NCBI Taxonomy" id="4555"/>
    <lineage>
        <taxon>Eukaryota</taxon>
        <taxon>Viridiplantae</taxon>
        <taxon>Streptophyta</taxon>
        <taxon>Embryophyta</taxon>
        <taxon>Tracheophyta</taxon>
        <taxon>Spermatophyta</taxon>
        <taxon>Magnoliopsida</taxon>
        <taxon>Liliopsida</taxon>
        <taxon>Poales</taxon>
        <taxon>Poaceae</taxon>
        <taxon>PACMAD clade</taxon>
        <taxon>Panicoideae</taxon>
        <taxon>Panicodae</taxon>
        <taxon>Paniceae</taxon>
        <taxon>Cenchrinae</taxon>
        <taxon>Setaria</taxon>
    </lineage>
</organism>
<keyword evidence="3 6" id="KW-1133">Transmembrane helix</keyword>
<evidence type="ECO:0000256" key="4">
    <source>
        <dbReference type="ARBA" id="ARBA00023136"/>
    </source>
</evidence>
<protein>
    <recommendedName>
        <fullName evidence="7">Late embryogenesis abundant protein LEA-2 subgroup domain-containing protein</fullName>
    </recommendedName>
</protein>
<dbReference type="GO" id="GO:0098542">
    <property type="term" value="P:defense response to other organism"/>
    <property type="evidence" value="ECO:0007669"/>
    <property type="project" value="InterPro"/>
</dbReference>
<dbReference type="STRING" id="4555.K3ZC70"/>
<dbReference type="Proteomes" id="UP000004995">
    <property type="component" value="Unassembled WGS sequence"/>
</dbReference>
<keyword evidence="4 6" id="KW-0472">Membrane</keyword>
<dbReference type="InterPro" id="IPR004864">
    <property type="entry name" value="LEA_2"/>
</dbReference>
<dbReference type="InterPro" id="IPR044839">
    <property type="entry name" value="NDR1-like"/>
</dbReference>
<evidence type="ECO:0000256" key="6">
    <source>
        <dbReference type="SAM" id="Phobius"/>
    </source>
</evidence>
<evidence type="ECO:0000256" key="2">
    <source>
        <dbReference type="ARBA" id="ARBA00022692"/>
    </source>
</evidence>
<reference evidence="8" key="2">
    <citation type="submission" date="2018-08" db="UniProtKB">
        <authorList>
            <consortium name="EnsemblPlants"/>
        </authorList>
    </citation>
    <scope>IDENTIFICATION</scope>
    <source>
        <strain evidence="8">Yugu1</strain>
    </source>
</reference>
<feature type="domain" description="Late embryogenesis abundant protein LEA-2 subgroup" evidence="7">
    <location>
        <begin position="202"/>
        <end position="303"/>
    </location>
</feature>
<evidence type="ECO:0000256" key="5">
    <source>
        <dbReference type="SAM" id="MobiDB-lite"/>
    </source>
</evidence>
<dbReference type="eggNOG" id="ENOG502RX7K">
    <property type="taxonomic scope" value="Eukaryota"/>
</dbReference>
<dbReference type="PANTHER" id="PTHR31234:SF72">
    <property type="entry name" value="NDR1_HIN1-LIKE PROTEIN 6"/>
    <property type="match status" value="1"/>
</dbReference>
<dbReference type="EnsemblPlants" id="KQL14111">
    <property type="protein sequence ID" value="KQL14111"/>
    <property type="gene ID" value="SETIT_024144mg"/>
</dbReference>
<sequence length="329" mass="35162">MLAMHSSSPSNLSSAAISLSSSEEAAAALLLLVTREMRLADGFLDEDATAMVAADEMEATAENTASKADAMAATDSASTPETSTSARVAEDPASCGKYLAALRTEEARRARRSHRKKTRLGRCGDSCGGCARDEDKGGCCGCLCWCCCFLLLIVAALAGTAAYFFFVYKPKAPSYSVSNMSVSQFDFSSKDLTLYVKLTAAVRAENPNDMIGIKYGEGSHTVVSYRGTPLCSGKLPAFFQGYKNVTVMDISMEGRQGFGSGLQQALEESEKLGDIPLDVFVSVPVELRLGTVDLRQVKVNVHCALVLDSISPKKRPTIKSATYQANVEF</sequence>
<accession>K3ZC70</accession>
<proteinExistence type="predicted"/>
<evidence type="ECO:0000256" key="3">
    <source>
        <dbReference type="ARBA" id="ARBA00022989"/>
    </source>
</evidence>
<dbReference type="HOGENOM" id="CLU_071928_0_0_1"/>
<dbReference type="InParanoid" id="K3ZC70"/>
<evidence type="ECO:0000313" key="8">
    <source>
        <dbReference type="EnsemblPlants" id="KQL14111"/>
    </source>
</evidence>